<sequence length="274" mass="30996">MRESSVDYARHVAPLQRKLDAALASSRRTRRAAAGIAIILDEGERVAFDHVKEMLASSATLGFPEGQATTYLLTNASDVGWALIVSPVDNFDPKKPATQQQHKLLQCMSGTFTGSQLNWALIDKATFPIIMDWDKLDYLLLRPQAFRMYRGHRNLIHIFAPDASVKKHVQGKLLRWAIKLMNFRYIIQPVPGSDNVGADRISRWAGNHVPTARPTGLKAFRRRRSSSTQYSPYSTLRPLDDEAFIWLHKHNWPTSNLSLRILLMLPATAKFFSS</sequence>
<reference evidence="8" key="1">
    <citation type="submission" date="2023-04" db="EMBL/GenBank/DDBJ databases">
        <title>Phytophthora fragariaefolia NBRC 109709.</title>
        <authorList>
            <person name="Ichikawa N."/>
            <person name="Sato H."/>
            <person name="Tonouchi N."/>
        </authorList>
    </citation>
    <scope>NUCLEOTIDE SEQUENCE</scope>
    <source>
        <strain evidence="8">NBRC 109709</strain>
    </source>
</reference>
<dbReference type="InterPro" id="IPR050951">
    <property type="entry name" value="Retrovirus_Pol_polyprotein"/>
</dbReference>
<keyword evidence="6" id="KW-0695">RNA-directed DNA polymerase</keyword>
<dbReference type="Pfam" id="PF17917">
    <property type="entry name" value="RT_RNaseH"/>
    <property type="match status" value="1"/>
</dbReference>
<keyword evidence="2" id="KW-0548">Nucleotidyltransferase</keyword>
<dbReference type="InterPro" id="IPR043502">
    <property type="entry name" value="DNA/RNA_pol_sf"/>
</dbReference>
<dbReference type="Proteomes" id="UP001165121">
    <property type="component" value="Unassembled WGS sequence"/>
</dbReference>
<dbReference type="PANTHER" id="PTHR37984:SF5">
    <property type="entry name" value="PROTEIN NYNRIN-LIKE"/>
    <property type="match status" value="1"/>
</dbReference>
<evidence type="ECO:0000256" key="4">
    <source>
        <dbReference type="ARBA" id="ARBA00022759"/>
    </source>
</evidence>
<evidence type="ECO:0000256" key="5">
    <source>
        <dbReference type="ARBA" id="ARBA00022801"/>
    </source>
</evidence>
<keyword evidence="4" id="KW-0255">Endonuclease</keyword>
<dbReference type="SUPFAM" id="SSF56672">
    <property type="entry name" value="DNA/RNA polymerases"/>
    <property type="match status" value="1"/>
</dbReference>
<gene>
    <name evidence="8" type="ORF">Pfra01_001549600</name>
</gene>
<comment type="caution">
    <text evidence="8">The sequence shown here is derived from an EMBL/GenBank/DDBJ whole genome shotgun (WGS) entry which is preliminary data.</text>
</comment>
<dbReference type="GO" id="GO:0003964">
    <property type="term" value="F:RNA-directed DNA polymerase activity"/>
    <property type="evidence" value="ECO:0007669"/>
    <property type="project" value="UniProtKB-KW"/>
</dbReference>
<organism evidence="8 9">
    <name type="scientific">Phytophthora fragariaefolia</name>
    <dbReference type="NCBI Taxonomy" id="1490495"/>
    <lineage>
        <taxon>Eukaryota</taxon>
        <taxon>Sar</taxon>
        <taxon>Stramenopiles</taxon>
        <taxon>Oomycota</taxon>
        <taxon>Peronosporomycetes</taxon>
        <taxon>Peronosporales</taxon>
        <taxon>Peronosporaceae</taxon>
        <taxon>Phytophthora</taxon>
    </lineage>
</organism>
<evidence type="ECO:0000313" key="8">
    <source>
        <dbReference type="EMBL" id="GMF44467.1"/>
    </source>
</evidence>
<protein>
    <submittedName>
        <fullName evidence="8">Unnamed protein product</fullName>
    </submittedName>
</protein>
<evidence type="ECO:0000256" key="1">
    <source>
        <dbReference type="ARBA" id="ARBA00022679"/>
    </source>
</evidence>
<feature type="domain" description="Reverse transcriptase RNase H-like" evidence="7">
    <location>
        <begin position="69"/>
        <end position="183"/>
    </location>
</feature>
<dbReference type="GO" id="GO:0004519">
    <property type="term" value="F:endonuclease activity"/>
    <property type="evidence" value="ECO:0007669"/>
    <property type="project" value="UniProtKB-KW"/>
</dbReference>
<keyword evidence="5" id="KW-0378">Hydrolase</keyword>
<dbReference type="OrthoDB" id="127017at2759"/>
<name>A0A9W6XSN8_9STRA</name>
<dbReference type="PANTHER" id="PTHR37984">
    <property type="entry name" value="PROTEIN CBG26694"/>
    <property type="match status" value="1"/>
</dbReference>
<keyword evidence="9" id="KW-1185">Reference proteome</keyword>
<dbReference type="InterPro" id="IPR041373">
    <property type="entry name" value="RT_RNaseH"/>
</dbReference>
<accession>A0A9W6XSN8</accession>
<dbReference type="AlphaFoldDB" id="A0A9W6XSN8"/>
<evidence type="ECO:0000256" key="2">
    <source>
        <dbReference type="ARBA" id="ARBA00022695"/>
    </source>
</evidence>
<proteinExistence type="predicted"/>
<keyword evidence="1" id="KW-0808">Transferase</keyword>
<evidence type="ECO:0000256" key="3">
    <source>
        <dbReference type="ARBA" id="ARBA00022722"/>
    </source>
</evidence>
<dbReference type="EMBL" id="BSXT01001679">
    <property type="protein sequence ID" value="GMF44467.1"/>
    <property type="molecule type" value="Genomic_DNA"/>
</dbReference>
<evidence type="ECO:0000256" key="6">
    <source>
        <dbReference type="ARBA" id="ARBA00022918"/>
    </source>
</evidence>
<keyword evidence="3" id="KW-0540">Nuclease</keyword>
<dbReference type="GO" id="GO:0016787">
    <property type="term" value="F:hydrolase activity"/>
    <property type="evidence" value="ECO:0007669"/>
    <property type="project" value="UniProtKB-KW"/>
</dbReference>
<evidence type="ECO:0000259" key="7">
    <source>
        <dbReference type="Pfam" id="PF17917"/>
    </source>
</evidence>
<evidence type="ECO:0000313" key="9">
    <source>
        <dbReference type="Proteomes" id="UP001165121"/>
    </source>
</evidence>